<protein>
    <submittedName>
        <fullName evidence="2">Uncharacterized protein</fullName>
    </submittedName>
</protein>
<feature type="compositionally biased region" description="Polar residues" evidence="1">
    <location>
        <begin position="28"/>
        <end position="45"/>
    </location>
</feature>
<feature type="compositionally biased region" description="Polar residues" evidence="1">
    <location>
        <begin position="1"/>
        <end position="10"/>
    </location>
</feature>
<name>B0PFZ6_9FIRM</name>
<comment type="caution">
    <text evidence="2">The sequence shown here is derived from an EMBL/GenBank/DDBJ whole genome shotgun (WGS) entry which is preliminary data.</text>
</comment>
<accession>B0PFZ6</accession>
<evidence type="ECO:0000313" key="2">
    <source>
        <dbReference type="EMBL" id="EDS09583.1"/>
    </source>
</evidence>
<reference evidence="2" key="1">
    <citation type="submission" date="2007-11" db="EMBL/GenBank/DDBJ databases">
        <authorList>
            <person name="Fulton L."/>
            <person name="Clifton S."/>
            <person name="Fulton B."/>
            <person name="Xu J."/>
            <person name="Minx P."/>
            <person name="Pepin K.H."/>
            <person name="Johnson M."/>
            <person name="Thiruvilangam P."/>
            <person name="Bhonagiri V."/>
            <person name="Nash W.E."/>
            <person name="Mardis E.R."/>
            <person name="Wilson R.K."/>
        </authorList>
    </citation>
    <scope>NUCLEOTIDE SEQUENCE [LARGE SCALE GENOMIC DNA]</scope>
    <source>
        <strain evidence="2">DSM 17241</strain>
    </source>
</reference>
<evidence type="ECO:0000313" key="3">
    <source>
        <dbReference type="Proteomes" id="UP000003803"/>
    </source>
</evidence>
<feature type="region of interest" description="Disordered" evidence="1">
    <location>
        <begin position="1"/>
        <end position="45"/>
    </location>
</feature>
<gene>
    <name evidence="2" type="ORF">ANACOL_03727</name>
</gene>
<organism evidence="2 3">
    <name type="scientific">Anaerotruncus colihominis DSM 17241</name>
    <dbReference type="NCBI Taxonomy" id="445972"/>
    <lineage>
        <taxon>Bacteria</taxon>
        <taxon>Bacillati</taxon>
        <taxon>Bacillota</taxon>
        <taxon>Clostridia</taxon>
        <taxon>Eubacteriales</taxon>
        <taxon>Oscillospiraceae</taxon>
        <taxon>Anaerotruncus</taxon>
    </lineage>
</organism>
<dbReference type="EMBL" id="ABGD02000027">
    <property type="protein sequence ID" value="EDS09583.1"/>
    <property type="molecule type" value="Genomic_DNA"/>
</dbReference>
<dbReference type="AlphaFoldDB" id="B0PFZ6"/>
<evidence type="ECO:0000256" key="1">
    <source>
        <dbReference type="SAM" id="MobiDB-lite"/>
    </source>
</evidence>
<sequence>MANSFTSKSFINRARRPGGGCHPPETVPAQTKTALSTDGKSLLTA</sequence>
<dbReference type="Proteomes" id="UP000003803">
    <property type="component" value="Unassembled WGS sequence"/>
</dbReference>
<proteinExistence type="predicted"/>
<dbReference type="HOGENOM" id="CLU_3195358_0_0_9"/>
<reference evidence="2" key="2">
    <citation type="submission" date="2013-09" db="EMBL/GenBank/DDBJ databases">
        <title>Draft genome sequence of Anaerotruncus colihominis(DSM 17241).</title>
        <authorList>
            <person name="Sudarsanam P."/>
            <person name="Ley R."/>
            <person name="Guruge J."/>
            <person name="Turnbaugh P.J."/>
            <person name="Mahowald M."/>
            <person name="Liep D."/>
            <person name="Gordon J."/>
        </authorList>
    </citation>
    <scope>NUCLEOTIDE SEQUENCE</scope>
    <source>
        <strain evidence="2">DSM 17241</strain>
    </source>
</reference>
<keyword evidence="3" id="KW-1185">Reference proteome</keyword>